<evidence type="ECO:0000259" key="1">
    <source>
        <dbReference type="PROSITE" id="PS50879"/>
    </source>
</evidence>
<proteinExistence type="predicted"/>
<dbReference type="PANTHER" id="PTHR47723">
    <property type="entry name" value="OS05G0353850 PROTEIN"/>
    <property type="match status" value="1"/>
</dbReference>
<protein>
    <recommendedName>
        <fullName evidence="1">RNase H type-1 domain-containing protein</fullName>
    </recommendedName>
</protein>
<sequence length="132" mass="14721">MIFLNTDGGARGNPGPAALAFVISDDKNKVLKKGGEFIGNATNNVSEYKALVRGLSEVLDLGIKAVKCRLDSELVVKQLNGEYRVKDTHLKDLFSHVKLLCEKFDFIEFMHVQRNENKEADRIVNEVLDSKA</sequence>
<dbReference type="PROSITE" id="PS50879">
    <property type="entry name" value="RNASE_H_1"/>
    <property type="match status" value="1"/>
</dbReference>
<comment type="caution">
    <text evidence="2">The sequence shown here is derived from an EMBL/GenBank/DDBJ whole genome shotgun (WGS) entry which is preliminary data.</text>
</comment>
<accession>A0A1F4VFE7</accession>
<dbReference type="EMBL" id="MEVI01000001">
    <property type="protein sequence ID" value="OGC55904.1"/>
    <property type="molecule type" value="Genomic_DNA"/>
</dbReference>
<dbReference type="Proteomes" id="UP000176504">
    <property type="component" value="Unassembled WGS sequence"/>
</dbReference>
<reference evidence="2 3" key="1">
    <citation type="journal article" date="2016" name="Nat. Commun.">
        <title>Thousands of microbial genomes shed light on interconnected biogeochemical processes in an aquifer system.</title>
        <authorList>
            <person name="Anantharaman K."/>
            <person name="Brown C.T."/>
            <person name="Hug L.A."/>
            <person name="Sharon I."/>
            <person name="Castelle C.J."/>
            <person name="Probst A.J."/>
            <person name="Thomas B.C."/>
            <person name="Singh A."/>
            <person name="Wilkins M.J."/>
            <person name="Karaoz U."/>
            <person name="Brodie E.L."/>
            <person name="Williams K.H."/>
            <person name="Hubbard S.S."/>
            <person name="Banfield J.F."/>
        </authorList>
    </citation>
    <scope>NUCLEOTIDE SEQUENCE [LARGE SCALE GENOMIC DNA]</scope>
</reference>
<dbReference type="GO" id="GO:0003676">
    <property type="term" value="F:nucleic acid binding"/>
    <property type="evidence" value="ECO:0007669"/>
    <property type="project" value="InterPro"/>
</dbReference>
<dbReference type="SUPFAM" id="SSF53098">
    <property type="entry name" value="Ribonuclease H-like"/>
    <property type="match status" value="1"/>
</dbReference>
<organism evidence="2 3">
    <name type="scientific">candidate division WWE3 bacterium RIFCSPLOWO2_01_FULL_41_18</name>
    <dbReference type="NCBI Taxonomy" id="1802625"/>
    <lineage>
        <taxon>Bacteria</taxon>
        <taxon>Katanobacteria</taxon>
    </lineage>
</organism>
<dbReference type="CDD" id="cd09279">
    <property type="entry name" value="RNase_HI_like"/>
    <property type="match status" value="1"/>
</dbReference>
<evidence type="ECO:0000313" key="2">
    <source>
        <dbReference type="EMBL" id="OGC55904.1"/>
    </source>
</evidence>
<dbReference type="Pfam" id="PF13456">
    <property type="entry name" value="RVT_3"/>
    <property type="match status" value="1"/>
</dbReference>
<dbReference type="InterPro" id="IPR036397">
    <property type="entry name" value="RNaseH_sf"/>
</dbReference>
<dbReference type="InterPro" id="IPR053151">
    <property type="entry name" value="RNase_H-like"/>
</dbReference>
<dbReference type="Gene3D" id="3.30.420.10">
    <property type="entry name" value="Ribonuclease H-like superfamily/Ribonuclease H"/>
    <property type="match status" value="1"/>
</dbReference>
<evidence type="ECO:0000313" key="3">
    <source>
        <dbReference type="Proteomes" id="UP000176504"/>
    </source>
</evidence>
<gene>
    <name evidence="2" type="ORF">A3A78_02600</name>
</gene>
<dbReference type="AlphaFoldDB" id="A0A1F4VFE7"/>
<feature type="domain" description="RNase H type-1" evidence="1">
    <location>
        <begin position="1"/>
        <end position="132"/>
    </location>
</feature>
<dbReference type="InterPro" id="IPR012337">
    <property type="entry name" value="RNaseH-like_sf"/>
</dbReference>
<dbReference type="InterPro" id="IPR002156">
    <property type="entry name" value="RNaseH_domain"/>
</dbReference>
<dbReference type="GO" id="GO:0004523">
    <property type="term" value="F:RNA-DNA hybrid ribonuclease activity"/>
    <property type="evidence" value="ECO:0007669"/>
    <property type="project" value="InterPro"/>
</dbReference>
<name>A0A1F4VFE7_UNCKA</name>
<dbReference type="PANTHER" id="PTHR47723:SF19">
    <property type="entry name" value="POLYNUCLEOTIDYL TRANSFERASE, RIBONUCLEASE H-LIKE SUPERFAMILY PROTEIN"/>
    <property type="match status" value="1"/>
</dbReference>